<evidence type="ECO:0000313" key="2">
    <source>
        <dbReference type="EMBL" id="SFK33024.1"/>
    </source>
</evidence>
<dbReference type="Pfam" id="PF07812">
    <property type="entry name" value="TfuA"/>
    <property type="match status" value="1"/>
</dbReference>
<organism evidence="2 3">
    <name type="scientific">Neomesorhizobium albiziae</name>
    <dbReference type="NCBI Taxonomy" id="335020"/>
    <lineage>
        <taxon>Bacteria</taxon>
        <taxon>Pseudomonadati</taxon>
        <taxon>Pseudomonadota</taxon>
        <taxon>Alphaproteobacteria</taxon>
        <taxon>Hyphomicrobiales</taxon>
        <taxon>Phyllobacteriaceae</taxon>
        <taxon>Neomesorhizobium</taxon>
    </lineage>
</organism>
<evidence type="ECO:0000313" key="3">
    <source>
        <dbReference type="Proteomes" id="UP000323300"/>
    </source>
</evidence>
<dbReference type="AlphaFoldDB" id="A0A1I3YMH9"/>
<proteinExistence type="predicted"/>
<dbReference type="OrthoDB" id="118811at2"/>
<name>A0A1I3YMH9_9HYPH</name>
<dbReference type="Proteomes" id="UP000323300">
    <property type="component" value="Unassembled WGS sequence"/>
</dbReference>
<sequence>MSAVIFCGPTLQMEERAAYAAFEFRSPVRQGELYAAAREAPRVIGVIDGYFDGQPAVWHKEILWALANGVAVFGASSMGALRAAELHTFGMRGVGSIFEAYRDGRLTDDDEVALVHGPAETGYLRLSEPMVNIRATLERAVSEHVLDGVAAETILALAKAQFYQERSWASVLADAANGLPADSYERFSAWLKKGKVDRKRDDALLLLDAVQAFLAEGGKAESPTFSFEWTETWANAPWRNAPPEVGNAEDEEAILDELRLDGAYARARKEALSRLLASNEVAATGAVPDRREIAREMMAFRSPRGLVRQTDVLHWAAENDTSAEHFEQMMAGRANVEKLARLRDAELRPLILDQLREDDAYVALRERARRKARLHLEPANKIPSPLLVSWYFGKRLGVSTPDDLGNYAASIGLANLDRFYALLAVEYVFRSIRSKEILAGGD</sequence>
<dbReference type="InterPro" id="IPR012924">
    <property type="entry name" value="TfuA_core"/>
</dbReference>
<evidence type="ECO:0000259" key="1">
    <source>
        <dbReference type="Pfam" id="PF07812"/>
    </source>
</evidence>
<reference evidence="2 3" key="1">
    <citation type="submission" date="2016-10" db="EMBL/GenBank/DDBJ databases">
        <authorList>
            <person name="Varghese N."/>
            <person name="Submissions S."/>
        </authorList>
    </citation>
    <scope>NUCLEOTIDE SEQUENCE [LARGE SCALE GENOMIC DNA]</scope>
    <source>
        <strain evidence="2 3">DSM 21822</strain>
    </source>
</reference>
<protein>
    <recommendedName>
        <fullName evidence="1">TfuA-like core domain-containing protein</fullName>
    </recommendedName>
</protein>
<dbReference type="EMBL" id="FOSL01000005">
    <property type="protein sequence ID" value="SFK33024.1"/>
    <property type="molecule type" value="Genomic_DNA"/>
</dbReference>
<gene>
    <name evidence="2" type="ORF">SAMN04488498_10542</name>
</gene>
<feature type="domain" description="TfuA-like core" evidence="1">
    <location>
        <begin position="48"/>
        <end position="167"/>
    </location>
</feature>
<keyword evidence="3" id="KW-1185">Reference proteome</keyword>
<dbReference type="RefSeq" id="WP_149760077.1">
    <property type="nucleotide sequence ID" value="NZ_BSPE01000056.1"/>
</dbReference>
<accession>A0A1I3YMH9</accession>